<dbReference type="RefSeq" id="WP_343862781.1">
    <property type="nucleotide sequence ID" value="NZ_BAAACX010000014.1"/>
</dbReference>
<sequence>MIYGSEDSLFGDEALQQIAPEHSRGIIEIAGADHGLEVGNVRENLSRLQYIVDLYVQFLTSGAVEK</sequence>
<reference evidence="2" key="1">
    <citation type="journal article" date="2019" name="Int. J. Syst. Evol. Microbiol.">
        <title>The Global Catalogue of Microorganisms (GCM) 10K type strain sequencing project: providing services to taxonomists for standard genome sequencing and annotation.</title>
        <authorList>
            <consortium name="The Broad Institute Genomics Platform"/>
            <consortium name="The Broad Institute Genome Sequencing Center for Infectious Disease"/>
            <person name="Wu L."/>
            <person name="Ma J."/>
        </authorList>
    </citation>
    <scope>NUCLEOTIDE SEQUENCE [LARGE SCALE GENOMIC DNA]</scope>
    <source>
        <strain evidence="2">JCM 12774</strain>
    </source>
</reference>
<evidence type="ECO:0008006" key="3">
    <source>
        <dbReference type="Google" id="ProtNLM"/>
    </source>
</evidence>
<dbReference type="Proteomes" id="UP001500340">
    <property type="component" value="Unassembled WGS sequence"/>
</dbReference>
<comment type="caution">
    <text evidence="1">The sequence shown here is derived from an EMBL/GenBank/DDBJ whole genome shotgun (WGS) entry which is preliminary data.</text>
</comment>
<protein>
    <recommendedName>
        <fullName evidence="3">Peptidase S33 tripeptidyl aminopeptidase-like C-terminal domain-containing protein</fullName>
    </recommendedName>
</protein>
<proteinExistence type="predicted"/>
<keyword evidence="2" id="KW-1185">Reference proteome</keyword>
<gene>
    <name evidence="1" type="ORF">GCM10008933_31100</name>
</gene>
<evidence type="ECO:0000313" key="2">
    <source>
        <dbReference type="Proteomes" id="UP001500340"/>
    </source>
</evidence>
<name>A0ABP3ID21_9BACL</name>
<evidence type="ECO:0000313" key="1">
    <source>
        <dbReference type="EMBL" id="GAA0398274.1"/>
    </source>
</evidence>
<accession>A0ABP3ID21</accession>
<dbReference type="EMBL" id="BAAACX010000014">
    <property type="protein sequence ID" value="GAA0398274.1"/>
    <property type="molecule type" value="Genomic_DNA"/>
</dbReference>
<organism evidence="1 2">
    <name type="scientific">Paenibacillus motobuensis</name>
    <dbReference type="NCBI Taxonomy" id="295324"/>
    <lineage>
        <taxon>Bacteria</taxon>
        <taxon>Bacillati</taxon>
        <taxon>Bacillota</taxon>
        <taxon>Bacilli</taxon>
        <taxon>Bacillales</taxon>
        <taxon>Paenibacillaceae</taxon>
        <taxon>Paenibacillus</taxon>
    </lineage>
</organism>